<protein>
    <submittedName>
        <fullName evidence="1">Uncharacterized protein</fullName>
    </submittedName>
</protein>
<accession>A0AAQ4DLM9</accession>
<sequence>MDHWPAAYAHMNSTESKRLAVLLEGGGSFSHRTLRVLPVPAVVCGRVVPCTAWDYNLLTRQAILQGSALLMDHWPAAYANMKDAEWKRAILLLEGDSSNSRCMPLKPTVPAVPYGRAVTSTDPDHNPALRGSNAVSEWSLVCDRH</sequence>
<evidence type="ECO:0000313" key="1">
    <source>
        <dbReference type="EMBL" id="KAK8763369.1"/>
    </source>
</evidence>
<keyword evidence="2" id="KW-1185">Reference proteome</keyword>
<name>A0AAQ4DLM9_AMBAM</name>
<dbReference type="Proteomes" id="UP001321473">
    <property type="component" value="Unassembled WGS sequence"/>
</dbReference>
<dbReference type="EMBL" id="JARKHS020029385">
    <property type="protein sequence ID" value="KAK8763369.1"/>
    <property type="molecule type" value="Genomic_DNA"/>
</dbReference>
<comment type="caution">
    <text evidence="1">The sequence shown here is derived from an EMBL/GenBank/DDBJ whole genome shotgun (WGS) entry which is preliminary data.</text>
</comment>
<organism evidence="1 2">
    <name type="scientific">Amblyomma americanum</name>
    <name type="common">Lone star tick</name>
    <dbReference type="NCBI Taxonomy" id="6943"/>
    <lineage>
        <taxon>Eukaryota</taxon>
        <taxon>Metazoa</taxon>
        <taxon>Ecdysozoa</taxon>
        <taxon>Arthropoda</taxon>
        <taxon>Chelicerata</taxon>
        <taxon>Arachnida</taxon>
        <taxon>Acari</taxon>
        <taxon>Parasitiformes</taxon>
        <taxon>Ixodida</taxon>
        <taxon>Ixodoidea</taxon>
        <taxon>Ixodidae</taxon>
        <taxon>Amblyomminae</taxon>
        <taxon>Amblyomma</taxon>
    </lineage>
</organism>
<evidence type="ECO:0000313" key="2">
    <source>
        <dbReference type="Proteomes" id="UP001321473"/>
    </source>
</evidence>
<proteinExistence type="predicted"/>
<gene>
    <name evidence="1" type="ORF">V5799_034022</name>
</gene>
<dbReference type="AlphaFoldDB" id="A0AAQ4DLM9"/>
<reference evidence="1 2" key="1">
    <citation type="journal article" date="2023" name="Arcadia Sci">
        <title>De novo assembly of a long-read Amblyomma americanum tick genome.</title>
        <authorList>
            <person name="Chou S."/>
            <person name="Poskanzer K.E."/>
            <person name="Rollins M."/>
            <person name="Thuy-Boun P.S."/>
        </authorList>
    </citation>
    <scope>NUCLEOTIDE SEQUENCE [LARGE SCALE GENOMIC DNA]</scope>
    <source>
        <strain evidence="1">F_SG_1</strain>
        <tissue evidence="1">Salivary glands</tissue>
    </source>
</reference>